<evidence type="ECO:0000313" key="1">
    <source>
        <dbReference type="EMBL" id="MCA8382108.1"/>
    </source>
</evidence>
<proteinExistence type="predicted"/>
<dbReference type="EMBL" id="JAIZTC010000007">
    <property type="protein sequence ID" value="MCA8382108.1"/>
    <property type="molecule type" value="Genomic_DNA"/>
</dbReference>
<sequence>MNSSRQEGARVMRNQLIERSANLISSNNSDALGVALREFFPGLKYAFVINWIPDQSEDIYWVLVDPTSIAQVEIMRGEDAKFYLPKLQMVEISSYQNKRHSRDVREKLAMALELIKSLP</sequence>
<dbReference type="AlphaFoldDB" id="A0AAW4TLA0"/>
<dbReference type="RefSeq" id="WP_226134832.1">
    <property type="nucleotide sequence ID" value="NZ_JAIZTC010000007.1"/>
</dbReference>
<gene>
    <name evidence="1" type="ORF">LGN22_24715</name>
</gene>
<accession>A0AAW4TLA0</accession>
<comment type="caution">
    <text evidence="1">The sequence shown here is derived from an EMBL/GenBank/DDBJ whole genome shotgun (WGS) entry which is preliminary data.</text>
</comment>
<organism evidence="1 2">
    <name type="scientific">Burkholderia cenocepacia</name>
    <dbReference type="NCBI Taxonomy" id="95486"/>
    <lineage>
        <taxon>Bacteria</taxon>
        <taxon>Pseudomonadati</taxon>
        <taxon>Pseudomonadota</taxon>
        <taxon>Betaproteobacteria</taxon>
        <taxon>Burkholderiales</taxon>
        <taxon>Burkholderiaceae</taxon>
        <taxon>Burkholderia</taxon>
        <taxon>Burkholderia cepacia complex</taxon>
    </lineage>
</organism>
<reference evidence="1" key="1">
    <citation type="submission" date="2023-08" db="EMBL/GenBank/DDBJ databases">
        <title>A collection of bacterial strains from the Burkholderia cepacia Research Laboratory and Repository.</title>
        <authorList>
            <person name="Lipuma J."/>
            <person name="Spilker T."/>
        </authorList>
    </citation>
    <scope>NUCLEOTIDE SEQUENCE</scope>
    <source>
        <strain evidence="1">AU0862</strain>
    </source>
</reference>
<name>A0AAW4TLA0_9BURK</name>
<evidence type="ECO:0000313" key="2">
    <source>
        <dbReference type="Proteomes" id="UP001199070"/>
    </source>
</evidence>
<protein>
    <submittedName>
        <fullName evidence="1">Uncharacterized protein</fullName>
    </submittedName>
</protein>
<dbReference type="Proteomes" id="UP001199070">
    <property type="component" value="Unassembled WGS sequence"/>
</dbReference>